<dbReference type="Proteomes" id="UP000256708">
    <property type="component" value="Unassembled WGS sequence"/>
</dbReference>
<dbReference type="SUPFAM" id="SSF89232">
    <property type="entry name" value="Hypothetical protein TM1070"/>
    <property type="match status" value="1"/>
</dbReference>
<dbReference type="PIRSF" id="PIRSF008711">
    <property type="entry name" value="UCP008711"/>
    <property type="match status" value="1"/>
</dbReference>
<comment type="caution">
    <text evidence="1">The sequence shown here is derived from an EMBL/GenBank/DDBJ whole genome shotgun (WGS) entry which is preliminary data.</text>
</comment>
<dbReference type="EMBL" id="QRGR01000053">
    <property type="protein sequence ID" value="RDV10726.1"/>
    <property type="molecule type" value="Genomic_DNA"/>
</dbReference>
<dbReference type="AlphaFoldDB" id="A0A3D8L020"/>
<dbReference type="RefSeq" id="WP_115568527.1">
    <property type="nucleotide sequence ID" value="NZ_QRGR01000053.1"/>
</dbReference>
<dbReference type="OrthoDB" id="512504at2"/>
<dbReference type="InterPro" id="IPR036698">
    <property type="entry name" value="TM1070-like_sf"/>
</dbReference>
<dbReference type="Pfam" id="PF07100">
    <property type="entry name" value="ASRT"/>
    <property type="match status" value="1"/>
</dbReference>
<proteinExistence type="predicted"/>
<accession>A0A3D8L020</accession>
<gene>
    <name evidence="1" type="ORF">DXT99_26025</name>
</gene>
<name>A0A3D8L020_9BACT</name>
<dbReference type="Gene3D" id="2.60.290.11">
    <property type="entry name" value="TM1070-like"/>
    <property type="match status" value="1"/>
</dbReference>
<evidence type="ECO:0000313" key="1">
    <source>
        <dbReference type="EMBL" id="RDV10726.1"/>
    </source>
</evidence>
<dbReference type="InterPro" id="IPR009794">
    <property type="entry name" value="ASRT"/>
</dbReference>
<keyword evidence="2" id="KW-1185">Reference proteome</keyword>
<sequence>MTNKQYGKKQWALSDGYIPLQSTGREPDFVSSDKVSILNTSFDEATITIILYFMDGEPAGDYKFKVKPERVRKVRINDLIDPHAIPLGVSYAGVIESDVPVVVQFTKQNSAQKELAIMGTKAYPAD</sequence>
<evidence type="ECO:0000313" key="2">
    <source>
        <dbReference type="Proteomes" id="UP000256708"/>
    </source>
</evidence>
<reference evidence="2" key="1">
    <citation type="submission" date="2018-08" db="EMBL/GenBank/DDBJ databases">
        <authorList>
            <person name="Liu Z.-W."/>
            <person name="Du Z.-J."/>
        </authorList>
    </citation>
    <scope>NUCLEOTIDE SEQUENCE [LARGE SCALE GENOMIC DNA]</scope>
    <source>
        <strain evidence="2">H4X</strain>
    </source>
</reference>
<protein>
    <submittedName>
        <fullName evidence="1">Sensory rhodopsin transducer</fullName>
    </submittedName>
</protein>
<organism evidence="1 2">
    <name type="scientific">Pontibacter diazotrophicus</name>
    <dbReference type="NCBI Taxonomy" id="1400979"/>
    <lineage>
        <taxon>Bacteria</taxon>
        <taxon>Pseudomonadati</taxon>
        <taxon>Bacteroidota</taxon>
        <taxon>Cytophagia</taxon>
        <taxon>Cytophagales</taxon>
        <taxon>Hymenobacteraceae</taxon>
        <taxon>Pontibacter</taxon>
    </lineage>
</organism>